<evidence type="ECO:0000313" key="1">
    <source>
        <dbReference type="EMBL" id="SIN74771.1"/>
    </source>
</evidence>
<dbReference type="EMBL" id="FSRG01000003">
    <property type="protein sequence ID" value="SIN74771.1"/>
    <property type="molecule type" value="Genomic_DNA"/>
</dbReference>
<dbReference type="AlphaFoldDB" id="A0A1N6DVI3"/>
<keyword evidence="2" id="KW-1185">Reference proteome</keyword>
<dbReference type="Pfam" id="PF12915">
    <property type="entry name" value="DUF3833"/>
    <property type="match status" value="1"/>
</dbReference>
<evidence type="ECO:0008006" key="3">
    <source>
        <dbReference type="Google" id="ProtNLM"/>
    </source>
</evidence>
<name>A0A1N6DVI3_9BACT</name>
<protein>
    <recommendedName>
        <fullName evidence="3">DUF3833 domain-containing protein</fullName>
    </recommendedName>
</protein>
<proteinExistence type="predicted"/>
<reference evidence="2" key="1">
    <citation type="submission" date="2016-11" db="EMBL/GenBank/DDBJ databases">
        <authorList>
            <person name="Varghese N."/>
            <person name="Submissions S."/>
        </authorList>
    </citation>
    <scope>NUCLEOTIDE SEQUENCE [LARGE SCALE GENOMIC DNA]</scope>
    <source>
        <strain evidence="2">DSM 17456</strain>
    </source>
</reference>
<dbReference type="InterPro" id="IPR024409">
    <property type="entry name" value="DUF3833"/>
</dbReference>
<accession>A0A1N6DVI3</accession>
<dbReference type="Proteomes" id="UP000184694">
    <property type="component" value="Unassembled WGS sequence"/>
</dbReference>
<sequence>MNKIIWPLCAMMLVGCSNITPSENAAGGHPIVLEKFFTGELKAHGVILGFGGKVKRSFNAVMHGEWREEEGVLKGVLTEKFIFDDGEKLERRWDFTSVGDGRFEGTASDVEGTAKLETSGNALRMDYALLVPVSGRTISVQVEDWLWLMTPDILVNKSTMRKWGFKVGEIITTIVR</sequence>
<dbReference type="PROSITE" id="PS51257">
    <property type="entry name" value="PROKAR_LIPOPROTEIN"/>
    <property type="match status" value="1"/>
</dbReference>
<dbReference type="STRING" id="1121457.SAMN02745161_0513"/>
<dbReference type="OrthoDB" id="5296954at2"/>
<evidence type="ECO:0000313" key="2">
    <source>
        <dbReference type="Proteomes" id="UP000184694"/>
    </source>
</evidence>
<organism evidence="1 2">
    <name type="scientific">Halodesulfovibrio marinisediminis DSM 17456</name>
    <dbReference type="NCBI Taxonomy" id="1121457"/>
    <lineage>
        <taxon>Bacteria</taxon>
        <taxon>Pseudomonadati</taxon>
        <taxon>Thermodesulfobacteriota</taxon>
        <taxon>Desulfovibrionia</taxon>
        <taxon>Desulfovibrionales</taxon>
        <taxon>Desulfovibrionaceae</taxon>
        <taxon>Halodesulfovibrio</taxon>
    </lineage>
</organism>
<gene>
    <name evidence="1" type="ORF">SAMN02745161_0513</name>
</gene>
<dbReference type="RefSeq" id="WP_074215380.1">
    <property type="nucleotide sequence ID" value="NZ_FSRG01000003.1"/>
</dbReference>